<dbReference type="GO" id="GO:0022625">
    <property type="term" value="C:cytosolic large ribosomal subunit"/>
    <property type="evidence" value="ECO:0007669"/>
    <property type="project" value="TreeGrafter"/>
</dbReference>
<evidence type="ECO:0000313" key="5">
    <source>
        <dbReference type="EnsemblPlants" id="Kaladp0079s0176.1.v1.1"/>
    </source>
</evidence>
<feature type="compositionally biased region" description="Acidic residues" evidence="4">
    <location>
        <begin position="107"/>
        <end position="118"/>
    </location>
</feature>
<dbReference type="Proteomes" id="UP000594263">
    <property type="component" value="Unplaced"/>
</dbReference>
<dbReference type="EnsemblPlants" id="Kaladp0079s0176.1.v1.1">
    <property type="protein sequence ID" value="Kaladp0079s0176.1.v1.1"/>
    <property type="gene ID" value="Kaladp0079s0176.v1.1"/>
</dbReference>
<sequence length="118" mass="13078">MVATSARIFATQYSSFQVVHPYRAESDVELHLCVGDYVVVRKVSRPDHSLLICYWWDYSVEPADRRPFCALLDVALLRTTTGNRVFGALKGALDGGLDIPLNSAGGADDDTEDDERVE</sequence>
<feature type="region of interest" description="Disordered" evidence="4">
    <location>
        <begin position="99"/>
        <end position="118"/>
    </location>
</feature>
<comment type="similarity">
    <text evidence="1">Belongs to the universal ribosomal protein uL18 family.</text>
</comment>
<keyword evidence="6" id="KW-1185">Reference proteome</keyword>
<accession>A0A7N1A283</accession>
<evidence type="ECO:0000256" key="3">
    <source>
        <dbReference type="ARBA" id="ARBA00023274"/>
    </source>
</evidence>
<dbReference type="Pfam" id="PF17144">
    <property type="entry name" value="Ribosomal_L5e"/>
    <property type="match status" value="1"/>
</dbReference>
<evidence type="ECO:0000256" key="4">
    <source>
        <dbReference type="SAM" id="MobiDB-lite"/>
    </source>
</evidence>
<reference evidence="5" key="1">
    <citation type="submission" date="2021-01" db="UniProtKB">
        <authorList>
            <consortium name="EnsemblPlants"/>
        </authorList>
    </citation>
    <scope>IDENTIFICATION</scope>
</reference>
<dbReference type="AlphaFoldDB" id="A0A7N1A283"/>
<evidence type="ECO:0000256" key="2">
    <source>
        <dbReference type="ARBA" id="ARBA00022980"/>
    </source>
</evidence>
<keyword evidence="2" id="KW-0689">Ribosomal protein</keyword>
<evidence type="ECO:0000256" key="1">
    <source>
        <dbReference type="ARBA" id="ARBA00007116"/>
    </source>
</evidence>
<dbReference type="PRINTS" id="PR00058">
    <property type="entry name" value="RIBOSOMALL5"/>
</dbReference>
<dbReference type="GO" id="GO:0003735">
    <property type="term" value="F:structural constituent of ribosome"/>
    <property type="evidence" value="ECO:0007669"/>
    <property type="project" value="InterPro"/>
</dbReference>
<dbReference type="SUPFAM" id="SSF53137">
    <property type="entry name" value="Translational machinery components"/>
    <property type="match status" value="1"/>
</dbReference>
<organism evidence="5 6">
    <name type="scientific">Kalanchoe fedtschenkoi</name>
    <name type="common">Lavender scallops</name>
    <name type="synonym">South American air plant</name>
    <dbReference type="NCBI Taxonomy" id="63787"/>
    <lineage>
        <taxon>Eukaryota</taxon>
        <taxon>Viridiplantae</taxon>
        <taxon>Streptophyta</taxon>
        <taxon>Embryophyta</taxon>
        <taxon>Tracheophyta</taxon>
        <taxon>Spermatophyta</taxon>
        <taxon>Magnoliopsida</taxon>
        <taxon>eudicotyledons</taxon>
        <taxon>Gunneridae</taxon>
        <taxon>Pentapetalae</taxon>
        <taxon>Saxifragales</taxon>
        <taxon>Crassulaceae</taxon>
        <taxon>Kalanchoe</taxon>
    </lineage>
</organism>
<dbReference type="Gramene" id="Kaladp0079s0176.1.v1.1">
    <property type="protein sequence ID" value="Kaladp0079s0176.1.v1.1"/>
    <property type="gene ID" value="Kaladp0079s0176.v1.1"/>
</dbReference>
<keyword evidence="3" id="KW-0687">Ribonucleoprotein</keyword>
<dbReference type="PANTHER" id="PTHR23410">
    <property type="entry name" value="RIBOSOMAL PROTEIN L5-RELATED"/>
    <property type="match status" value="1"/>
</dbReference>
<protein>
    <submittedName>
        <fullName evidence="5">Uncharacterized protein</fullName>
    </submittedName>
</protein>
<dbReference type="Gene3D" id="3.30.420.100">
    <property type="match status" value="1"/>
</dbReference>
<dbReference type="InterPro" id="IPR005485">
    <property type="entry name" value="Rbsml_uL18_euk_arch"/>
</dbReference>
<proteinExistence type="inferred from homology"/>
<dbReference type="PANTHER" id="PTHR23410:SF12">
    <property type="entry name" value="LARGE RIBOSOMAL SUBUNIT PROTEIN UL18"/>
    <property type="match status" value="1"/>
</dbReference>
<evidence type="ECO:0000313" key="6">
    <source>
        <dbReference type="Proteomes" id="UP000594263"/>
    </source>
</evidence>
<dbReference type="GO" id="GO:0006412">
    <property type="term" value="P:translation"/>
    <property type="evidence" value="ECO:0007669"/>
    <property type="project" value="InterPro"/>
</dbReference>
<name>A0A7N1A283_KALFE</name>
<dbReference type="GO" id="GO:0000027">
    <property type="term" value="P:ribosomal large subunit assembly"/>
    <property type="evidence" value="ECO:0007669"/>
    <property type="project" value="TreeGrafter"/>
</dbReference>
<dbReference type="GO" id="GO:0008097">
    <property type="term" value="F:5S rRNA binding"/>
    <property type="evidence" value="ECO:0007669"/>
    <property type="project" value="InterPro"/>
</dbReference>